<protein>
    <submittedName>
        <fullName evidence="1">Uncharacterized protein</fullName>
    </submittedName>
</protein>
<keyword evidence="2" id="KW-1185">Reference proteome</keyword>
<dbReference type="AlphaFoldDB" id="A0A1C3NTW9"/>
<evidence type="ECO:0000313" key="1">
    <source>
        <dbReference type="EMBL" id="SBW18196.1"/>
    </source>
</evidence>
<dbReference type="EMBL" id="FLUV01000218">
    <property type="protein sequence ID" value="SBW18196.1"/>
    <property type="molecule type" value="Genomic_DNA"/>
</dbReference>
<dbReference type="RefSeq" id="WP_283234643.1">
    <property type="nucleotide sequence ID" value="NZ_CAAAFT010000039.1"/>
</dbReference>
<dbReference type="Proteomes" id="UP000199013">
    <property type="component" value="Unassembled WGS sequence"/>
</dbReference>
<evidence type="ECO:0000313" key="2">
    <source>
        <dbReference type="Proteomes" id="UP000199013"/>
    </source>
</evidence>
<organism evidence="1 2">
    <name type="scientific">Candidatus Protofrankia californiensis</name>
    <dbReference type="NCBI Taxonomy" id="1839754"/>
    <lineage>
        <taxon>Bacteria</taxon>
        <taxon>Bacillati</taxon>
        <taxon>Actinomycetota</taxon>
        <taxon>Actinomycetes</taxon>
        <taxon>Frankiales</taxon>
        <taxon>Frankiaceae</taxon>
        <taxon>Protofrankia</taxon>
    </lineage>
</organism>
<sequence length="42" mass="4606">MADQLLVGRFVRFADRDIAGTRLPTEDKAVVLSAMLDTGREA</sequence>
<gene>
    <name evidence="1" type="ORF">FDG2_0569</name>
</gene>
<proteinExistence type="predicted"/>
<reference evidence="2" key="1">
    <citation type="submission" date="2016-02" db="EMBL/GenBank/DDBJ databases">
        <authorList>
            <person name="Wibberg D."/>
        </authorList>
    </citation>
    <scope>NUCLEOTIDE SEQUENCE [LARGE SCALE GENOMIC DNA]</scope>
</reference>
<accession>A0A1C3NTW9</accession>
<name>A0A1C3NTW9_9ACTN</name>